<dbReference type="EMBL" id="JAUCMV010000001">
    <property type="protein sequence ID" value="KAK0428735.1"/>
    <property type="molecule type" value="Genomic_DNA"/>
</dbReference>
<feature type="chain" id="PRO_5041305077" evidence="2">
    <location>
        <begin position="19"/>
        <end position="312"/>
    </location>
</feature>
<evidence type="ECO:0000256" key="2">
    <source>
        <dbReference type="SAM" id="SignalP"/>
    </source>
</evidence>
<keyword evidence="2" id="KW-0732">Signal</keyword>
<name>A0AA39MCP7_9BILA</name>
<feature type="region of interest" description="Disordered" evidence="1">
    <location>
        <begin position="293"/>
        <end position="312"/>
    </location>
</feature>
<keyword evidence="4" id="KW-1185">Reference proteome</keyword>
<gene>
    <name evidence="3" type="ORF">QR680_010978</name>
</gene>
<feature type="signal peptide" evidence="2">
    <location>
        <begin position="1"/>
        <end position="18"/>
    </location>
</feature>
<sequence length="312" mass="34529">MRRSIALLLCALVVLSAAGSNRKKLSPAELVAENAAKKVAKAERDALIQYTLKLLTDARRFMAEAQNIMLNDVTVDTVGMKKIFSAIEYITRTSGTLMKATYKLTDLDLYHEIEPKIPRSISFPVVHTQSAFEGVHNPHVIRQQRIDLLQQAHVTKAALELECLRESQNIKLVEDSLDYIEELLRRAREQHAIKKAELLHKMHCIQQMVLDLNNFGKQLGIPPSCQVNPELGTVLMSSGNQKPSPSRPLGFPNLITTIPPASPITATPRDPYLIMDLQPGEATVTPESSVSLVTTQSKPCAPPTKVSVLNND</sequence>
<reference evidence="3" key="1">
    <citation type="submission" date="2023-06" db="EMBL/GenBank/DDBJ databases">
        <title>Genomic analysis of the entomopathogenic nematode Steinernema hermaphroditum.</title>
        <authorList>
            <person name="Schwarz E.M."/>
            <person name="Heppert J.K."/>
            <person name="Baniya A."/>
            <person name="Schwartz H.T."/>
            <person name="Tan C.-H."/>
            <person name="Antoshechkin I."/>
            <person name="Sternberg P.W."/>
            <person name="Goodrich-Blair H."/>
            <person name="Dillman A.R."/>
        </authorList>
    </citation>
    <scope>NUCLEOTIDE SEQUENCE</scope>
    <source>
        <strain evidence="3">PS9179</strain>
        <tissue evidence="3">Whole animal</tissue>
    </source>
</reference>
<comment type="caution">
    <text evidence="3">The sequence shown here is derived from an EMBL/GenBank/DDBJ whole genome shotgun (WGS) entry which is preliminary data.</text>
</comment>
<evidence type="ECO:0000256" key="1">
    <source>
        <dbReference type="SAM" id="MobiDB-lite"/>
    </source>
</evidence>
<proteinExistence type="predicted"/>
<protein>
    <submittedName>
        <fullName evidence="3">Uncharacterized protein</fullName>
    </submittedName>
</protein>
<dbReference type="Proteomes" id="UP001175271">
    <property type="component" value="Unassembled WGS sequence"/>
</dbReference>
<dbReference type="AlphaFoldDB" id="A0AA39MCP7"/>
<evidence type="ECO:0000313" key="4">
    <source>
        <dbReference type="Proteomes" id="UP001175271"/>
    </source>
</evidence>
<organism evidence="3 4">
    <name type="scientific">Steinernema hermaphroditum</name>
    <dbReference type="NCBI Taxonomy" id="289476"/>
    <lineage>
        <taxon>Eukaryota</taxon>
        <taxon>Metazoa</taxon>
        <taxon>Ecdysozoa</taxon>
        <taxon>Nematoda</taxon>
        <taxon>Chromadorea</taxon>
        <taxon>Rhabditida</taxon>
        <taxon>Tylenchina</taxon>
        <taxon>Panagrolaimomorpha</taxon>
        <taxon>Strongyloidoidea</taxon>
        <taxon>Steinernematidae</taxon>
        <taxon>Steinernema</taxon>
    </lineage>
</organism>
<evidence type="ECO:0000313" key="3">
    <source>
        <dbReference type="EMBL" id="KAK0428735.1"/>
    </source>
</evidence>
<accession>A0AA39MCP7</accession>